<name>A0A8S1F324_9PELO</name>
<feature type="region of interest" description="Disordered" evidence="1">
    <location>
        <begin position="106"/>
        <end position="146"/>
    </location>
</feature>
<reference evidence="2 3" key="1">
    <citation type="submission" date="2020-04" db="EMBL/GenBank/DDBJ databases">
        <authorList>
            <person name="Laetsch R D."/>
            <person name="Stevens L."/>
            <person name="Kumar S."/>
            <person name="Blaxter L. M."/>
        </authorList>
    </citation>
    <scope>NUCLEOTIDE SEQUENCE [LARGE SCALE GENOMIC DNA]</scope>
</reference>
<feature type="compositionally biased region" description="Low complexity" evidence="1">
    <location>
        <begin position="125"/>
        <end position="137"/>
    </location>
</feature>
<evidence type="ECO:0000256" key="1">
    <source>
        <dbReference type="SAM" id="MobiDB-lite"/>
    </source>
</evidence>
<evidence type="ECO:0000313" key="3">
    <source>
        <dbReference type="Proteomes" id="UP000494206"/>
    </source>
</evidence>
<dbReference type="AlphaFoldDB" id="A0A8S1F324"/>
<feature type="compositionally biased region" description="Basic and acidic residues" evidence="1">
    <location>
        <begin position="220"/>
        <end position="238"/>
    </location>
</feature>
<keyword evidence="3" id="KW-1185">Reference proteome</keyword>
<dbReference type="EMBL" id="CADEPM010000005">
    <property type="protein sequence ID" value="CAB3406115.1"/>
    <property type="molecule type" value="Genomic_DNA"/>
</dbReference>
<gene>
    <name evidence="2" type="ORF">CBOVIS_LOCUS8230</name>
</gene>
<dbReference type="Proteomes" id="UP000494206">
    <property type="component" value="Unassembled WGS sequence"/>
</dbReference>
<feature type="region of interest" description="Disordered" evidence="1">
    <location>
        <begin position="220"/>
        <end position="240"/>
    </location>
</feature>
<protein>
    <submittedName>
        <fullName evidence="2">Uncharacterized protein</fullName>
    </submittedName>
</protein>
<accession>A0A8S1F324</accession>
<dbReference type="PANTHER" id="PTHR47331">
    <property type="entry name" value="PHD-TYPE DOMAIN-CONTAINING PROTEIN"/>
    <property type="match status" value="1"/>
</dbReference>
<sequence length="481" mass="54638">MVVRGRLVFYCNIEYHHKWSTQMDERNNLQFNLGFKLSPDQAECLLWIIGLHASKHLDLQIRALRELELNPELKLTELTDRLDQVISLRADADFIGSGSHDIHAIRRQANKPKPKFQGGSRPKNARTPTSPRTSATSPPSPCSRCGDHTGDGIASCHTKQSATAVTRRDISRKDTIDKCTAEVVLSEQLYHIGIERAKTLEPRNSDYTPFADYDHLRDEMEEQQAQREKTERDVKEENDGRDEDYFEFKEGFENLIGSQIQCNTTKMYYLKSSLCGEAAELVKTLRSTVSNYLIAWSILDDQYGGQTRLQQTLFRRIRELPVLGNSYQPSDLHHFYIRTVTTIRQLASFGCDMNNMTTASLIEAKLPKKIIQKLYANPRSQPADAERLLEMIRDISQTESLVAAIVNERAEEPVTTMATLHQGSQKGPMQRIGFVLSMSERRPSGNDLPGSLQALSRKAPSVDVPSYAGRRSHRISKERWA</sequence>
<dbReference type="Pfam" id="PF03564">
    <property type="entry name" value="DUF1759"/>
    <property type="match status" value="1"/>
</dbReference>
<evidence type="ECO:0000313" key="2">
    <source>
        <dbReference type="EMBL" id="CAB3406115.1"/>
    </source>
</evidence>
<proteinExistence type="predicted"/>
<dbReference type="OrthoDB" id="5841934at2759"/>
<organism evidence="2 3">
    <name type="scientific">Caenorhabditis bovis</name>
    <dbReference type="NCBI Taxonomy" id="2654633"/>
    <lineage>
        <taxon>Eukaryota</taxon>
        <taxon>Metazoa</taxon>
        <taxon>Ecdysozoa</taxon>
        <taxon>Nematoda</taxon>
        <taxon>Chromadorea</taxon>
        <taxon>Rhabditida</taxon>
        <taxon>Rhabditina</taxon>
        <taxon>Rhabditomorpha</taxon>
        <taxon>Rhabditoidea</taxon>
        <taxon>Rhabditidae</taxon>
        <taxon>Peloderinae</taxon>
        <taxon>Caenorhabditis</taxon>
    </lineage>
</organism>
<comment type="caution">
    <text evidence="2">The sequence shown here is derived from an EMBL/GenBank/DDBJ whole genome shotgun (WGS) entry which is preliminary data.</text>
</comment>
<dbReference type="InterPro" id="IPR005312">
    <property type="entry name" value="DUF1759"/>
</dbReference>
<feature type="region of interest" description="Disordered" evidence="1">
    <location>
        <begin position="443"/>
        <end position="481"/>
    </location>
</feature>